<evidence type="ECO:0000256" key="1">
    <source>
        <dbReference type="SAM" id="SignalP"/>
    </source>
</evidence>
<name>A0A810PZ69_9FIRM</name>
<evidence type="ECO:0008006" key="4">
    <source>
        <dbReference type="Google" id="ProtNLM"/>
    </source>
</evidence>
<dbReference type="InterPro" id="IPR027024">
    <property type="entry name" value="UCP027386_ABC_sbc_TM0202"/>
</dbReference>
<gene>
    <name evidence="2" type="ORF">MM35RIKEN_15340</name>
</gene>
<keyword evidence="3" id="KW-1185">Reference proteome</keyword>
<dbReference type="AlphaFoldDB" id="A0A810PZ69"/>
<feature type="signal peptide" evidence="1">
    <location>
        <begin position="1"/>
        <end position="18"/>
    </location>
</feature>
<dbReference type="Proteomes" id="UP000681343">
    <property type="component" value="Plasmid pMM35_01"/>
</dbReference>
<evidence type="ECO:0000313" key="2">
    <source>
        <dbReference type="EMBL" id="BCK79342.1"/>
    </source>
</evidence>
<protein>
    <recommendedName>
        <fullName evidence="4">ABC transporter substrate-binding protein</fullName>
    </recommendedName>
</protein>
<accession>A0A810PZ69</accession>
<keyword evidence="2" id="KW-0614">Plasmid</keyword>
<feature type="chain" id="PRO_5039369395" description="ABC transporter substrate-binding protein" evidence="1">
    <location>
        <begin position="19"/>
        <end position="328"/>
    </location>
</feature>
<dbReference type="PANTHER" id="PTHR30024:SF46">
    <property type="entry name" value="ABC TRANSPORTER, SUBSTRATE-BINDING LIPOPROTEIN"/>
    <property type="match status" value="1"/>
</dbReference>
<sequence length="328" mass="34660">MKKITSLLLALLLVLSLAACTVQPRQEDYQSVNVRLGGLKGPTSMGMAKLLDDAENGLTANTYAFTMAASASELTPQLIKGELDILAVPANVGAILYNQTQGQVELIAASTLGVLYIVEKGGQTVTDVKSLAGKTLYATGKGATPEYALTYLLAQNGLTLGRDVTVEWKSEPSEIVALMAQEEHAIAMLPQPFVTVAQGKLEGLQVSLDLSAQWDKLGVDSRLVTAGLLVRKAFADEHPQAVAKFLEEYAASTDYANTHAAETAALVEKMGIVSAAVAEKALPGCNLVCITGKEMKTAVNGYLQTLYDLKSESVGGAMPTDGFYWLGA</sequence>
<geneLocation type="plasmid" evidence="2 3">
    <name>pMM35_01</name>
</geneLocation>
<reference evidence="2" key="1">
    <citation type="submission" date="2020-09" db="EMBL/GenBank/DDBJ databases">
        <title>New species isolated from human feces.</title>
        <authorList>
            <person name="Kitahara M."/>
            <person name="Shigeno Y."/>
            <person name="Shime M."/>
            <person name="Matsumoto Y."/>
            <person name="Nakamura S."/>
            <person name="Motooka D."/>
            <person name="Fukuoka S."/>
            <person name="Nishikawa H."/>
            <person name="Benno Y."/>
        </authorList>
    </citation>
    <scope>NUCLEOTIDE SEQUENCE</scope>
    <source>
        <strain evidence="2">MM35</strain>
        <plasmid evidence="2">pMM35_01</plasmid>
    </source>
</reference>
<organism evidence="2 3">
    <name type="scientific">Vescimonas fastidiosa</name>
    <dbReference type="NCBI Taxonomy" id="2714353"/>
    <lineage>
        <taxon>Bacteria</taxon>
        <taxon>Bacillati</taxon>
        <taxon>Bacillota</taxon>
        <taxon>Clostridia</taxon>
        <taxon>Eubacteriales</taxon>
        <taxon>Oscillospiraceae</taxon>
        <taxon>Vescimonas</taxon>
    </lineage>
</organism>
<dbReference type="Gene3D" id="3.40.190.10">
    <property type="entry name" value="Periplasmic binding protein-like II"/>
    <property type="match status" value="2"/>
</dbReference>
<dbReference type="PANTHER" id="PTHR30024">
    <property type="entry name" value="ALIPHATIC SULFONATES-BINDING PROTEIN-RELATED"/>
    <property type="match status" value="1"/>
</dbReference>
<dbReference type="PROSITE" id="PS51257">
    <property type="entry name" value="PROKAR_LIPOPROTEIN"/>
    <property type="match status" value="1"/>
</dbReference>
<dbReference type="SUPFAM" id="SSF53850">
    <property type="entry name" value="Periplasmic binding protein-like II"/>
    <property type="match status" value="1"/>
</dbReference>
<keyword evidence="1" id="KW-0732">Signal</keyword>
<dbReference type="PIRSF" id="PIRSF027386">
    <property type="entry name" value="UCP027386_ABC_sbc_TM0202"/>
    <property type="match status" value="1"/>
</dbReference>
<dbReference type="EMBL" id="AP023416">
    <property type="protein sequence ID" value="BCK79342.1"/>
    <property type="molecule type" value="Genomic_DNA"/>
</dbReference>
<evidence type="ECO:0000313" key="3">
    <source>
        <dbReference type="Proteomes" id="UP000681343"/>
    </source>
</evidence>
<dbReference type="RefSeq" id="WP_212820839.1">
    <property type="nucleotide sequence ID" value="NZ_AP023416.1"/>
</dbReference>
<dbReference type="KEGG" id="vfa:MM35RIKEN_15340"/>
<dbReference type="Pfam" id="PF13379">
    <property type="entry name" value="NMT1_2"/>
    <property type="match status" value="1"/>
</dbReference>
<proteinExistence type="predicted"/>